<dbReference type="InterPro" id="IPR011646">
    <property type="entry name" value="KAP_P-loop"/>
</dbReference>
<feature type="region of interest" description="Disordered" evidence="1">
    <location>
        <begin position="704"/>
        <end position="729"/>
    </location>
</feature>
<reference evidence="3 4" key="1">
    <citation type="journal article" date="2015" name="Genome Announc.">
        <title>Expanding the biotechnology potential of lactobacilli through comparative genomics of 213 strains and associated genera.</title>
        <authorList>
            <person name="Sun Z."/>
            <person name="Harris H.M."/>
            <person name="McCann A."/>
            <person name="Guo C."/>
            <person name="Argimon S."/>
            <person name="Zhang W."/>
            <person name="Yang X."/>
            <person name="Jeffery I.B."/>
            <person name="Cooney J.C."/>
            <person name="Kagawa T.F."/>
            <person name="Liu W."/>
            <person name="Song Y."/>
            <person name="Salvetti E."/>
            <person name="Wrobel A."/>
            <person name="Rasinkangas P."/>
            <person name="Parkhill J."/>
            <person name="Rea M.C."/>
            <person name="O'Sullivan O."/>
            <person name="Ritari J."/>
            <person name="Douillard F.P."/>
            <person name="Paul Ross R."/>
            <person name="Yang R."/>
            <person name="Briner A.E."/>
            <person name="Felis G.E."/>
            <person name="de Vos W.M."/>
            <person name="Barrangou R."/>
            <person name="Klaenhammer T.R."/>
            <person name="Caufield P.W."/>
            <person name="Cui Y."/>
            <person name="Zhang H."/>
            <person name="O'Toole P.W."/>
        </authorList>
    </citation>
    <scope>NUCLEOTIDE SEQUENCE [LARGE SCALE GENOMIC DNA]</scope>
    <source>
        <strain evidence="3 4">DSM 6629</strain>
    </source>
</reference>
<proteinExistence type="predicted"/>
<protein>
    <recommendedName>
        <fullName evidence="2">KAP NTPase domain-containing protein</fullName>
    </recommendedName>
</protein>
<feature type="domain" description="KAP NTPase" evidence="2">
    <location>
        <begin position="62"/>
        <end position="316"/>
    </location>
</feature>
<dbReference type="InterPro" id="IPR027417">
    <property type="entry name" value="P-loop_NTPase"/>
</dbReference>
<evidence type="ECO:0000256" key="1">
    <source>
        <dbReference type="SAM" id="MobiDB-lite"/>
    </source>
</evidence>
<feature type="compositionally biased region" description="Basic and acidic residues" evidence="1">
    <location>
        <begin position="708"/>
        <end position="721"/>
    </location>
</feature>
<evidence type="ECO:0000313" key="4">
    <source>
        <dbReference type="Proteomes" id="UP000051735"/>
    </source>
</evidence>
<dbReference type="EMBL" id="AZGN01000044">
    <property type="protein sequence ID" value="KRM32746.1"/>
    <property type="molecule type" value="Genomic_DNA"/>
</dbReference>
<evidence type="ECO:0000313" key="3">
    <source>
        <dbReference type="EMBL" id="KRM32746.1"/>
    </source>
</evidence>
<name>A0ABR5PQ25_9LACO</name>
<dbReference type="Proteomes" id="UP000051735">
    <property type="component" value="Unassembled WGS sequence"/>
</dbReference>
<gene>
    <name evidence="3" type="ORF">FC44_GL001548</name>
</gene>
<accession>A0ABR5PQ25</accession>
<organism evidence="3 4">
    <name type="scientific">Lactobacillus intestinalis DSM 6629</name>
    <dbReference type="NCBI Taxonomy" id="1423761"/>
    <lineage>
        <taxon>Bacteria</taxon>
        <taxon>Bacillati</taxon>
        <taxon>Bacillota</taxon>
        <taxon>Bacilli</taxon>
        <taxon>Lactobacillales</taxon>
        <taxon>Lactobacillaceae</taxon>
        <taxon>Lactobacillus</taxon>
    </lineage>
</organism>
<dbReference type="Pfam" id="PF07693">
    <property type="entry name" value="KAP_NTPase"/>
    <property type="match status" value="1"/>
</dbReference>
<dbReference type="Gene3D" id="3.40.50.300">
    <property type="entry name" value="P-loop containing nucleotide triphosphate hydrolases"/>
    <property type="match status" value="1"/>
</dbReference>
<dbReference type="SUPFAM" id="SSF52540">
    <property type="entry name" value="P-loop containing nucleoside triphosphate hydrolases"/>
    <property type="match status" value="1"/>
</dbReference>
<evidence type="ECO:0000259" key="2">
    <source>
        <dbReference type="Pfam" id="PF07693"/>
    </source>
</evidence>
<comment type="caution">
    <text evidence="3">The sequence shown here is derived from an EMBL/GenBank/DDBJ whole genome shotgun (WGS) entry which is preliminary data.</text>
</comment>
<sequence length="729" mass="85636">MFCRIFKITKARIVHANQKQKSTLYELKDLEDPIPWKKADGLILINEKASTYDLLDRKNVELLLKNTISKYSVAHSTVVGLIGEWGAGKTTLLNLVKKDLKKEDFVFANQDFDVWLFGSQEALIKGLYDFILNGLGIRYNSIVNDKFLESIAHVVAGIPKAGNLLSSLLTDRSYKDVMTLKEKLSKYIQSSNKHYVICIENLDRASDKQVILLLKLISTVFDLPNVTYVLLYSESRMNQILKENNDINQSYLDKVVNFEVKMPLEFNRKKCIVWLRNVLLSYGVSQQDLKQYDFVLNFIAYDLKDIRDLKRIINSVFSFMIISDTLRLNLPQLLAIQYIYYSNSELYEEIKTHQEMFVFEDTYGPYSKKELNDEENKYFTNLDKKYSNYVSLLMNLFPKFKKHNSCIMNYNETENSLKNVSISTQRYFKAYFYLTENSYVDINYRVRHFVEDINSGKDINLVWSNFLDKRDHQSEDLLTELYLFLKVDDIPSYQDRATLSEVLFNSLVDKNNQLTLDNLQITYIIGKLIGEVDEDQFLKFENMICHHYEALEIVRLITELLEETWGGISKNLSRNRHEMSKIYDKMRKEIFDKKINLFQDKYYSWRNATGMYDYFNENNIPASKYLNKIASKDNVYRILFDCIIIGYNGKGKETYRFDMNNLRKYIDFDNVPRLKETLNGISENNTNNTDRKKVQEVLLIAAQQEKSNQSEKSKLTTHYDDNPISPNKL</sequence>
<keyword evidence="4" id="KW-1185">Reference proteome</keyword>